<reference evidence="2" key="1">
    <citation type="submission" date="2007-07" db="EMBL/GenBank/DDBJ databases">
        <title>PCAP assembly of the Caenorhabditis remanei genome.</title>
        <authorList>
            <consortium name="The Caenorhabditis remanei Sequencing Consortium"/>
            <person name="Wilson R.K."/>
        </authorList>
    </citation>
    <scope>NUCLEOTIDE SEQUENCE [LARGE SCALE GENOMIC DNA]</scope>
    <source>
        <strain evidence="2">PB4641</strain>
    </source>
</reference>
<dbReference type="RefSeq" id="XP_003091823.2">
    <property type="nucleotide sequence ID" value="XM_003091775.2"/>
</dbReference>
<dbReference type="Proteomes" id="UP000008281">
    <property type="component" value="Unassembled WGS sequence"/>
</dbReference>
<dbReference type="Pfam" id="PF07735">
    <property type="entry name" value="FBA_2"/>
    <property type="match status" value="1"/>
</dbReference>
<protein>
    <recommendedName>
        <fullName evidence="1">F-box domain-containing protein</fullName>
    </recommendedName>
</protein>
<dbReference type="Pfam" id="PF00646">
    <property type="entry name" value="F-box"/>
    <property type="match status" value="1"/>
</dbReference>
<dbReference type="FunCoup" id="E3NID5">
    <property type="interactions" value="549"/>
</dbReference>
<accession>E3NID5</accession>
<dbReference type="PROSITE" id="PS50181">
    <property type="entry name" value="FBOX"/>
    <property type="match status" value="1"/>
</dbReference>
<dbReference type="InterPro" id="IPR012885">
    <property type="entry name" value="F-box_Sdz-33"/>
</dbReference>
<dbReference type="PANTHER" id="PTHR21503">
    <property type="entry name" value="F-BOX-CONTAINING HYPOTHETICAL PROTEIN C.ELEGANS"/>
    <property type="match status" value="1"/>
</dbReference>
<keyword evidence="3" id="KW-1185">Reference proteome</keyword>
<dbReference type="HOGENOM" id="CLU_028840_6_0_1"/>
<sequence>MSSPFPLLRLPQLVLFEVFKSLSIGEKIKLSICSKKVSIQINNDRLYSQKVIVNLDCLIYKIRVCSENDKDTFQVSIHPDFEISHNSIIQQVSIAWCTGRITSDREEIKTFWKNNRKEGFLSIIQHLLKLFQCKISTDLTFYNRDLYEPTISELFDLQVEFKELTFILLKNQTLLWNQISSNFGLVENLRITSFNNTDFRLVFTSWPQSIYIIGSAWFTMENLLACASTTIALYLSHLENKDLDETLRKWRGGRLPNLKSLTITSLNFIDNGEHILGMNMSELDRMVIKTDDGSKTATIKLGHRLIKMSVTPFEM</sequence>
<dbReference type="PANTHER" id="PTHR21503:SF52">
    <property type="entry name" value="F-BOX DOMAIN-CONTAINING PROTEIN"/>
    <property type="match status" value="1"/>
</dbReference>
<evidence type="ECO:0000313" key="3">
    <source>
        <dbReference type="Proteomes" id="UP000008281"/>
    </source>
</evidence>
<dbReference type="STRING" id="31234.E3NID5"/>
<dbReference type="InParanoid" id="E3NID5"/>
<dbReference type="CTD" id="9803892"/>
<dbReference type="eggNOG" id="ENOG502RT6G">
    <property type="taxonomic scope" value="Eukaryota"/>
</dbReference>
<dbReference type="KEGG" id="crq:GCK72_003034"/>
<dbReference type="InterPro" id="IPR001810">
    <property type="entry name" value="F-box_dom"/>
</dbReference>
<dbReference type="AlphaFoldDB" id="E3NID5"/>
<gene>
    <name evidence="2" type="ORF">CRE_05250</name>
</gene>
<name>E3NID5_CAERE</name>
<dbReference type="GeneID" id="9803892"/>
<evidence type="ECO:0000259" key="1">
    <source>
        <dbReference type="PROSITE" id="PS50181"/>
    </source>
</evidence>
<feature type="domain" description="F-box" evidence="1">
    <location>
        <begin position="4"/>
        <end position="50"/>
    </location>
</feature>
<evidence type="ECO:0000313" key="2">
    <source>
        <dbReference type="EMBL" id="EFO98943.1"/>
    </source>
</evidence>
<dbReference type="EMBL" id="DS268699">
    <property type="protein sequence ID" value="EFO98943.1"/>
    <property type="molecule type" value="Genomic_DNA"/>
</dbReference>
<proteinExistence type="predicted"/>
<organism evidence="3">
    <name type="scientific">Caenorhabditis remanei</name>
    <name type="common">Caenorhabditis vulgaris</name>
    <dbReference type="NCBI Taxonomy" id="31234"/>
    <lineage>
        <taxon>Eukaryota</taxon>
        <taxon>Metazoa</taxon>
        <taxon>Ecdysozoa</taxon>
        <taxon>Nematoda</taxon>
        <taxon>Chromadorea</taxon>
        <taxon>Rhabditida</taxon>
        <taxon>Rhabditina</taxon>
        <taxon>Rhabditomorpha</taxon>
        <taxon>Rhabditoidea</taxon>
        <taxon>Rhabditidae</taxon>
        <taxon>Peloderinae</taxon>
        <taxon>Caenorhabditis</taxon>
    </lineage>
</organism>